<dbReference type="Proteomes" id="UP000019267">
    <property type="component" value="Chromosome"/>
</dbReference>
<evidence type="ECO:0000256" key="6">
    <source>
        <dbReference type="ARBA" id="ARBA00023136"/>
    </source>
</evidence>
<dbReference type="STRING" id="1276246.SCULI_v1c03480"/>
<evidence type="ECO:0000313" key="8">
    <source>
        <dbReference type="EMBL" id="AHI52689.1"/>
    </source>
</evidence>
<evidence type="ECO:0000256" key="2">
    <source>
        <dbReference type="ARBA" id="ARBA00005697"/>
    </source>
</evidence>
<feature type="transmembrane region" description="Helical" evidence="7">
    <location>
        <begin position="74"/>
        <end position="93"/>
    </location>
</feature>
<evidence type="ECO:0000256" key="5">
    <source>
        <dbReference type="ARBA" id="ARBA00022989"/>
    </source>
</evidence>
<feature type="transmembrane region" description="Helical" evidence="7">
    <location>
        <begin position="41"/>
        <end position="62"/>
    </location>
</feature>
<dbReference type="InterPro" id="IPR006043">
    <property type="entry name" value="NCS2"/>
</dbReference>
<keyword evidence="9" id="KW-1185">Reference proteome</keyword>
<dbReference type="eggNOG" id="COG2252">
    <property type="taxonomic scope" value="Bacteria"/>
</dbReference>
<dbReference type="KEGG" id="scq:SCULI_v1c03480"/>
<sequence length="483" mass="52291">MEEKKTKFSAEKSKNSDQVSNSRIARFFGFSNLKTTFKKEIIGGISTFLSMVYILSVEPSILGNANSVTGEGTMNAGGVFVATALASFIATFVMGLSANVPIALAPSMGMNAMFSYNVANQGIGFEGALIAVMISSIIFCIMSITKLRATLIKSLPKSLHLAIGVGIGFFIAYVGISNIGWVETSNGLPVADFSDFKLNYPGIILGTIVLFGSIILFYKKFFAPVIVMMLGGFIVAVILANTVDNEAIQNSFGSAKWVKGQWDYSEFKGFFTNISDTYKQFINPELWNKPTMYISIFIFIILNFFDATGTLTSINIELNREAQMDRKIPNRALIIDAGSTVMGSALGVSHLACYSESCVGISQGARSGFSNIIVSLGFLLSLALFPIFKMMPSAVTGAATAFIGTVMMKSIIDIEWAKPEVGLSAFFMILFMIITYSIANGIVIGIIAYTVGAIAVGKTKEVHPMIWVLDFVFIIYLVAYAFI</sequence>
<reference evidence="8 9" key="1">
    <citation type="journal article" date="2014" name="Genome Biol. Evol.">
        <title>Molecular evolution of the substrate utilization strategies and putative virulence factors in mosquito-associated Spiroplasma species.</title>
        <authorList>
            <person name="Chang T.H."/>
            <person name="Lo W.S."/>
            <person name="Ku C."/>
            <person name="Chen L.L."/>
            <person name="Kuo C.H."/>
        </authorList>
    </citation>
    <scope>NUCLEOTIDE SEQUENCE [LARGE SCALE GENOMIC DNA]</scope>
    <source>
        <strain evidence="8">AES-1</strain>
    </source>
</reference>
<feature type="transmembrane region" description="Helical" evidence="7">
    <location>
        <begin position="424"/>
        <end position="452"/>
    </location>
</feature>
<feature type="transmembrane region" description="Helical" evidence="7">
    <location>
        <begin position="394"/>
        <end position="412"/>
    </location>
</feature>
<evidence type="ECO:0000256" key="1">
    <source>
        <dbReference type="ARBA" id="ARBA00004127"/>
    </source>
</evidence>
<gene>
    <name evidence="8" type="primary">pbuG</name>
    <name evidence="8" type="ORF">SCULI_v1c03480</name>
</gene>
<evidence type="ECO:0000256" key="4">
    <source>
        <dbReference type="ARBA" id="ARBA00022692"/>
    </source>
</evidence>
<evidence type="ECO:0000256" key="7">
    <source>
        <dbReference type="SAM" id="Phobius"/>
    </source>
</evidence>
<dbReference type="EMBL" id="CP006681">
    <property type="protein sequence ID" value="AHI52689.1"/>
    <property type="molecule type" value="Genomic_DNA"/>
</dbReference>
<dbReference type="GO" id="GO:0005886">
    <property type="term" value="C:plasma membrane"/>
    <property type="evidence" value="ECO:0007669"/>
    <property type="project" value="TreeGrafter"/>
</dbReference>
<dbReference type="OrthoDB" id="9808458at2"/>
<keyword evidence="5 7" id="KW-1133">Transmembrane helix</keyword>
<feature type="transmembrane region" description="Helical" evidence="7">
    <location>
        <begin position="200"/>
        <end position="218"/>
    </location>
</feature>
<dbReference type="InterPro" id="IPR045018">
    <property type="entry name" value="Azg-like"/>
</dbReference>
<comment type="similarity">
    <text evidence="2">Belongs to the nucleobase:cation symporter-2 (NCS2) (TC 2.A.40) family. Azg-like subfamily.</text>
</comment>
<dbReference type="PANTHER" id="PTHR43337">
    <property type="entry name" value="XANTHINE/URACIL PERMEASE C887.17-RELATED"/>
    <property type="match status" value="1"/>
</dbReference>
<dbReference type="GO" id="GO:0012505">
    <property type="term" value="C:endomembrane system"/>
    <property type="evidence" value="ECO:0007669"/>
    <property type="project" value="UniProtKB-SubCell"/>
</dbReference>
<dbReference type="Pfam" id="PF00860">
    <property type="entry name" value="Xan_ur_permease"/>
    <property type="match status" value="1"/>
</dbReference>
<dbReference type="HOGENOM" id="CLU_024508_0_0_14"/>
<dbReference type="AlphaFoldDB" id="W6AGA5"/>
<feature type="transmembrane region" description="Helical" evidence="7">
    <location>
        <begin position="369"/>
        <end position="388"/>
    </location>
</feature>
<dbReference type="GO" id="GO:0005345">
    <property type="term" value="F:purine nucleobase transmembrane transporter activity"/>
    <property type="evidence" value="ECO:0007669"/>
    <property type="project" value="TreeGrafter"/>
</dbReference>
<keyword evidence="3" id="KW-0813">Transport</keyword>
<evidence type="ECO:0000313" key="9">
    <source>
        <dbReference type="Proteomes" id="UP000019267"/>
    </source>
</evidence>
<evidence type="ECO:0000256" key="3">
    <source>
        <dbReference type="ARBA" id="ARBA00022448"/>
    </source>
</evidence>
<dbReference type="RefSeq" id="WP_025362930.1">
    <property type="nucleotide sequence ID" value="NZ_CP006681.1"/>
</dbReference>
<name>W6AGA5_9MOLU</name>
<accession>W6AGA5</accession>
<feature type="transmembrane region" description="Helical" evidence="7">
    <location>
        <begin position="125"/>
        <end position="147"/>
    </location>
</feature>
<organism evidence="8 9">
    <name type="scientific">Spiroplasma culicicola AES-1</name>
    <dbReference type="NCBI Taxonomy" id="1276246"/>
    <lineage>
        <taxon>Bacteria</taxon>
        <taxon>Bacillati</taxon>
        <taxon>Mycoplasmatota</taxon>
        <taxon>Mollicutes</taxon>
        <taxon>Entomoplasmatales</taxon>
        <taxon>Spiroplasmataceae</taxon>
        <taxon>Spiroplasma</taxon>
    </lineage>
</organism>
<comment type="subcellular location">
    <subcellularLocation>
        <location evidence="1">Endomembrane system</location>
        <topology evidence="1">Multi-pass membrane protein</topology>
    </subcellularLocation>
</comment>
<feature type="transmembrane region" description="Helical" evidence="7">
    <location>
        <begin position="292"/>
        <end position="316"/>
    </location>
</feature>
<protein>
    <submittedName>
        <fullName evidence="8">Xanthine/uracil permease</fullName>
    </submittedName>
</protein>
<keyword evidence="4 7" id="KW-0812">Transmembrane</keyword>
<dbReference type="PANTHER" id="PTHR43337:SF1">
    <property type="entry name" value="XANTHINE_URACIL PERMEASE C887.17-RELATED"/>
    <property type="match status" value="1"/>
</dbReference>
<feature type="transmembrane region" description="Helical" evidence="7">
    <location>
        <begin position="159"/>
        <end position="180"/>
    </location>
</feature>
<feature type="transmembrane region" description="Helical" evidence="7">
    <location>
        <begin position="464"/>
        <end position="482"/>
    </location>
</feature>
<feature type="transmembrane region" description="Helical" evidence="7">
    <location>
        <begin position="225"/>
        <end position="243"/>
    </location>
</feature>
<dbReference type="PATRIC" id="fig|1276246.3.peg.347"/>
<keyword evidence="6 7" id="KW-0472">Membrane</keyword>
<proteinExistence type="inferred from homology"/>